<evidence type="ECO:0000259" key="18">
    <source>
        <dbReference type="PROSITE" id="PS50011"/>
    </source>
</evidence>
<evidence type="ECO:0000256" key="11">
    <source>
        <dbReference type="ARBA" id="ARBA00022989"/>
    </source>
</evidence>
<keyword evidence="3" id="KW-0723">Serine/threonine-protein kinase</keyword>
<dbReference type="InterPro" id="IPR001245">
    <property type="entry name" value="Ser-Thr/Tyr_kinase_cat_dom"/>
</dbReference>
<dbReference type="PROSITE" id="PS00107">
    <property type="entry name" value="PROTEIN_KINASE_ATP"/>
    <property type="match status" value="1"/>
</dbReference>
<dbReference type="InterPro" id="IPR000719">
    <property type="entry name" value="Prot_kinase_dom"/>
</dbReference>
<name>A0A8T0HCP7_CERPU</name>
<dbReference type="InterPro" id="IPR011009">
    <property type="entry name" value="Kinase-like_dom_sf"/>
</dbReference>
<evidence type="ECO:0000256" key="7">
    <source>
        <dbReference type="ARBA" id="ARBA00022737"/>
    </source>
</evidence>
<dbReference type="Pfam" id="PF07714">
    <property type="entry name" value="PK_Tyr_Ser-Thr"/>
    <property type="match status" value="1"/>
</dbReference>
<dbReference type="Pfam" id="PF00560">
    <property type="entry name" value="LRR_1"/>
    <property type="match status" value="1"/>
</dbReference>
<evidence type="ECO:0000256" key="16">
    <source>
        <dbReference type="SAM" id="Phobius"/>
    </source>
</evidence>
<comment type="subcellular location">
    <subcellularLocation>
        <location evidence="1">Membrane</location>
    </subcellularLocation>
</comment>
<gene>
    <name evidence="19" type="ORF">KC19_6G061200</name>
</gene>
<dbReference type="EMBL" id="CM026427">
    <property type="protein sequence ID" value="KAG0569040.1"/>
    <property type="molecule type" value="Genomic_DNA"/>
</dbReference>
<keyword evidence="5" id="KW-0808">Transferase</keyword>
<feature type="signal peptide" evidence="17">
    <location>
        <begin position="1"/>
        <end position="22"/>
    </location>
</feature>
<dbReference type="InterPro" id="IPR008271">
    <property type="entry name" value="Ser/Thr_kinase_AS"/>
</dbReference>
<evidence type="ECO:0000256" key="12">
    <source>
        <dbReference type="ARBA" id="ARBA00023136"/>
    </source>
</evidence>
<keyword evidence="17" id="KW-0732">Signal</keyword>
<dbReference type="PANTHER" id="PTHR48006:SF34">
    <property type="entry name" value="OS08G0203700 PROTEIN"/>
    <property type="match status" value="1"/>
</dbReference>
<evidence type="ECO:0000313" key="20">
    <source>
        <dbReference type="Proteomes" id="UP000822688"/>
    </source>
</evidence>
<dbReference type="InterPro" id="IPR032675">
    <property type="entry name" value="LRR_dom_sf"/>
</dbReference>
<dbReference type="GO" id="GO:0016020">
    <property type="term" value="C:membrane"/>
    <property type="evidence" value="ECO:0007669"/>
    <property type="project" value="UniProtKB-SubCell"/>
</dbReference>
<dbReference type="SUPFAM" id="SSF56112">
    <property type="entry name" value="Protein kinase-like (PK-like)"/>
    <property type="match status" value="1"/>
</dbReference>
<evidence type="ECO:0000256" key="17">
    <source>
        <dbReference type="SAM" id="SignalP"/>
    </source>
</evidence>
<evidence type="ECO:0000256" key="3">
    <source>
        <dbReference type="ARBA" id="ARBA00022527"/>
    </source>
</evidence>
<comment type="catalytic activity">
    <reaction evidence="13">
        <text>L-threonyl-[protein] + ATP = O-phospho-L-threonyl-[protein] + ADP + H(+)</text>
        <dbReference type="Rhea" id="RHEA:46608"/>
        <dbReference type="Rhea" id="RHEA-COMP:11060"/>
        <dbReference type="Rhea" id="RHEA-COMP:11605"/>
        <dbReference type="ChEBI" id="CHEBI:15378"/>
        <dbReference type="ChEBI" id="CHEBI:30013"/>
        <dbReference type="ChEBI" id="CHEBI:30616"/>
        <dbReference type="ChEBI" id="CHEBI:61977"/>
        <dbReference type="ChEBI" id="CHEBI:456216"/>
        <dbReference type="EC" id="2.7.11.1"/>
    </reaction>
</comment>
<keyword evidence="10 15" id="KW-0067">ATP-binding</keyword>
<dbReference type="Gene3D" id="3.80.10.10">
    <property type="entry name" value="Ribonuclease Inhibitor"/>
    <property type="match status" value="2"/>
</dbReference>
<dbReference type="PROSITE" id="PS50011">
    <property type="entry name" value="PROTEIN_KINASE_DOM"/>
    <property type="match status" value="1"/>
</dbReference>
<evidence type="ECO:0000313" key="19">
    <source>
        <dbReference type="EMBL" id="KAG0569040.1"/>
    </source>
</evidence>
<dbReference type="SUPFAM" id="SSF52058">
    <property type="entry name" value="L domain-like"/>
    <property type="match status" value="1"/>
</dbReference>
<keyword evidence="20" id="KW-1185">Reference proteome</keyword>
<dbReference type="AlphaFoldDB" id="A0A8T0HCP7"/>
<keyword evidence="12 16" id="KW-0472">Membrane</keyword>
<dbReference type="PANTHER" id="PTHR48006">
    <property type="entry name" value="LEUCINE-RICH REPEAT-CONTAINING PROTEIN DDB_G0281931-RELATED"/>
    <property type="match status" value="1"/>
</dbReference>
<keyword evidence="4" id="KW-0433">Leucine-rich repeat</keyword>
<evidence type="ECO:0000256" key="10">
    <source>
        <dbReference type="ARBA" id="ARBA00022840"/>
    </source>
</evidence>
<accession>A0A8T0HCP7</accession>
<feature type="domain" description="Protein kinase" evidence="18">
    <location>
        <begin position="461"/>
        <end position="611"/>
    </location>
</feature>
<evidence type="ECO:0000256" key="4">
    <source>
        <dbReference type="ARBA" id="ARBA00022614"/>
    </source>
</evidence>
<dbReference type="PROSITE" id="PS51257">
    <property type="entry name" value="PROKAR_LIPOPROTEIN"/>
    <property type="match status" value="1"/>
</dbReference>
<reference evidence="19 20" key="1">
    <citation type="submission" date="2020-06" db="EMBL/GenBank/DDBJ databases">
        <title>WGS assembly of Ceratodon purpureus strain R40.</title>
        <authorList>
            <person name="Carey S.B."/>
            <person name="Jenkins J."/>
            <person name="Shu S."/>
            <person name="Lovell J.T."/>
            <person name="Sreedasyam A."/>
            <person name="Maumus F."/>
            <person name="Tiley G.P."/>
            <person name="Fernandez-Pozo N."/>
            <person name="Barry K."/>
            <person name="Chen C."/>
            <person name="Wang M."/>
            <person name="Lipzen A."/>
            <person name="Daum C."/>
            <person name="Saski C.A."/>
            <person name="Payton A.C."/>
            <person name="Mcbreen J.C."/>
            <person name="Conrad R.E."/>
            <person name="Kollar L.M."/>
            <person name="Olsson S."/>
            <person name="Huttunen S."/>
            <person name="Landis J.B."/>
            <person name="Wickett N.J."/>
            <person name="Johnson M.G."/>
            <person name="Rensing S.A."/>
            <person name="Grimwood J."/>
            <person name="Schmutz J."/>
            <person name="Mcdaniel S.F."/>
        </authorList>
    </citation>
    <scope>NUCLEOTIDE SEQUENCE [LARGE SCALE GENOMIC DNA]</scope>
    <source>
        <strain evidence="19 20">R40</strain>
    </source>
</reference>
<evidence type="ECO:0000256" key="15">
    <source>
        <dbReference type="PROSITE-ProRule" id="PRU10141"/>
    </source>
</evidence>
<dbReference type="GO" id="GO:0004674">
    <property type="term" value="F:protein serine/threonine kinase activity"/>
    <property type="evidence" value="ECO:0007669"/>
    <property type="project" value="UniProtKB-KW"/>
</dbReference>
<dbReference type="PROSITE" id="PS00108">
    <property type="entry name" value="PROTEIN_KINASE_ST"/>
    <property type="match status" value="1"/>
</dbReference>
<feature type="transmembrane region" description="Helical" evidence="16">
    <location>
        <begin position="397"/>
        <end position="422"/>
    </location>
</feature>
<dbReference type="InterPro" id="IPR017441">
    <property type="entry name" value="Protein_kinase_ATP_BS"/>
</dbReference>
<dbReference type="EC" id="2.7.11.1" evidence="2"/>
<evidence type="ECO:0000256" key="2">
    <source>
        <dbReference type="ARBA" id="ARBA00012513"/>
    </source>
</evidence>
<keyword evidence="6 16" id="KW-0812">Transmembrane</keyword>
<comment type="caution">
    <text evidence="19">The sequence shown here is derived from an EMBL/GenBank/DDBJ whole genome shotgun (WGS) entry which is preliminary data.</text>
</comment>
<dbReference type="Gene3D" id="1.10.510.10">
    <property type="entry name" value="Transferase(Phosphotransferase) domain 1"/>
    <property type="match status" value="1"/>
</dbReference>
<evidence type="ECO:0000256" key="8">
    <source>
        <dbReference type="ARBA" id="ARBA00022741"/>
    </source>
</evidence>
<keyword evidence="8 15" id="KW-0547">Nucleotide-binding</keyword>
<dbReference type="Proteomes" id="UP000822688">
    <property type="component" value="Chromosome 6"/>
</dbReference>
<dbReference type="FunFam" id="1.10.510.10:FF:001023">
    <property type="entry name" value="Os07g0541700 protein"/>
    <property type="match status" value="1"/>
</dbReference>
<keyword evidence="7" id="KW-0677">Repeat</keyword>
<comment type="catalytic activity">
    <reaction evidence="14">
        <text>L-seryl-[protein] + ATP = O-phospho-L-seryl-[protein] + ADP + H(+)</text>
        <dbReference type="Rhea" id="RHEA:17989"/>
        <dbReference type="Rhea" id="RHEA-COMP:9863"/>
        <dbReference type="Rhea" id="RHEA-COMP:11604"/>
        <dbReference type="ChEBI" id="CHEBI:15378"/>
        <dbReference type="ChEBI" id="CHEBI:29999"/>
        <dbReference type="ChEBI" id="CHEBI:30616"/>
        <dbReference type="ChEBI" id="CHEBI:83421"/>
        <dbReference type="ChEBI" id="CHEBI:456216"/>
        <dbReference type="EC" id="2.7.11.1"/>
    </reaction>
</comment>
<keyword evidence="11 16" id="KW-1133">Transmembrane helix</keyword>
<dbReference type="FunFam" id="3.30.200.20:FF:000415">
    <property type="entry name" value="receptor-like serine/threonine-protein kinase NCRK"/>
    <property type="match status" value="1"/>
</dbReference>
<dbReference type="SMART" id="SM00220">
    <property type="entry name" value="S_TKc"/>
    <property type="match status" value="1"/>
</dbReference>
<organism evidence="19 20">
    <name type="scientific">Ceratodon purpureus</name>
    <name type="common">Fire moss</name>
    <name type="synonym">Dicranum purpureum</name>
    <dbReference type="NCBI Taxonomy" id="3225"/>
    <lineage>
        <taxon>Eukaryota</taxon>
        <taxon>Viridiplantae</taxon>
        <taxon>Streptophyta</taxon>
        <taxon>Embryophyta</taxon>
        <taxon>Bryophyta</taxon>
        <taxon>Bryophytina</taxon>
        <taxon>Bryopsida</taxon>
        <taxon>Dicranidae</taxon>
        <taxon>Pseudoditrichales</taxon>
        <taxon>Ditrichaceae</taxon>
        <taxon>Ceratodon</taxon>
    </lineage>
</organism>
<evidence type="ECO:0000256" key="14">
    <source>
        <dbReference type="ARBA" id="ARBA00048679"/>
    </source>
</evidence>
<keyword evidence="9" id="KW-0418">Kinase</keyword>
<evidence type="ECO:0000256" key="9">
    <source>
        <dbReference type="ARBA" id="ARBA00022777"/>
    </source>
</evidence>
<feature type="binding site" evidence="15">
    <location>
        <position position="489"/>
    </location>
    <ligand>
        <name>ATP</name>
        <dbReference type="ChEBI" id="CHEBI:30616"/>
    </ligand>
</feature>
<dbReference type="InterPro" id="IPR051824">
    <property type="entry name" value="LRR_Rcpt-Like_S/T_Kinase"/>
</dbReference>
<dbReference type="InterPro" id="IPR001611">
    <property type="entry name" value="Leu-rich_rpt"/>
</dbReference>
<evidence type="ECO:0000256" key="13">
    <source>
        <dbReference type="ARBA" id="ARBA00047899"/>
    </source>
</evidence>
<evidence type="ECO:0000256" key="6">
    <source>
        <dbReference type="ARBA" id="ARBA00022692"/>
    </source>
</evidence>
<proteinExistence type="predicted"/>
<protein>
    <recommendedName>
        <fullName evidence="2">non-specific serine/threonine protein kinase</fullName>
        <ecNumber evidence="2">2.7.11.1</ecNumber>
    </recommendedName>
</protein>
<evidence type="ECO:0000256" key="1">
    <source>
        <dbReference type="ARBA" id="ARBA00004370"/>
    </source>
</evidence>
<evidence type="ECO:0000256" key="5">
    <source>
        <dbReference type="ARBA" id="ARBA00022679"/>
    </source>
</evidence>
<feature type="chain" id="PRO_5035747310" description="non-specific serine/threonine protein kinase" evidence="17">
    <location>
        <begin position="23"/>
        <end position="611"/>
    </location>
</feature>
<dbReference type="GO" id="GO:0005524">
    <property type="term" value="F:ATP binding"/>
    <property type="evidence" value="ECO:0007669"/>
    <property type="project" value="UniProtKB-UniRule"/>
</dbReference>
<dbReference type="Gene3D" id="3.30.200.20">
    <property type="entry name" value="Phosphorylase Kinase, domain 1"/>
    <property type="match status" value="1"/>
</dbReference>
<sequence length="611" mass="68955">MVSRRAVLVLYGFVMMLTACEPEHVVALLAANPPGNISTVSTIWSSDEEAMVRIFRIWNTTNPGLSDDFPGRWSLERHPCDGWYGVQCYSVLLNASSSINYIGSLNLESFGIVGELPPDITTLSSLVTLNMAFNEKLLGIIPVELWDMPKLNYVNLSHNHIMGGLQFQQIHERLPGIVDLSYNNFTGRFNVDYVQDIDRLDVSNNFFTGPVTIRALDKSPRWKATSINLNSNNFSGVFSALNMEVRTLDLSNNNFSSFGPMVNTSINKLTASRNAFNGEFPSQIYKIPNLQYMYFDYNNYNGTFYLPEMDYSIPSSLPQFISVAHNNFSSVELPTSYGPSNQSFLLPTYLQFVQDKLEFEGNPACELPETELAIRACKPVKNATNPVIVIPGNGPKWQIIIIIIVSAISVVISVSIIFGIIIKRLSTKIMALRAIEEEFARKEVKPNLYSYNELKSATKNFNRDNILGKGGFGTVYKGVLQDGTVVAVKHLSMPKQVLHEFLNEIVLITGIRHRNLVKLKGCCLRDDQRLLVYEYIENGDLSDALWSTKGNPTENDRHRLDWPTRFNIILEIAQGLTYLHEDVLPPIIHRDIKAPNILLNREFRPKIADFH</sequence>